<accession>A0A2V3IXX1</accession>
<proteinExistence type="predicted"/>
<dbReference type="Proteomes" id="UP000247409">
    <property type="component" value="Unassembled WGS sequence"/>
</dbReference>
<keyword evidence="1" id="KW-0732">Signal</keyword>
<name>A0A2V3IXX1_9FLOR</name>
<comment type="caution">
    <text evidence="2">The sequence shown here is derived from an EMBL/GenBank/DDBJ whole genome shotgun (WGS) entry which is preliminary data.</text>
</comment>
<evidence type="ECO:0000313" key="2">
    <source>
        <dbReference type="EMBL" id="PXF46915.1"/>
    </source>
</evidence>
<dbReference type="AlphaFoldDB" id="A0A2V3IXX1"/>
<feature type="signal peptide" evidence="1">
    <location>
        <begin position="1"/>
        <end position="22"/>
    </location>
</feature>
<evidence type="ECO:0000313" key="3">
    <source>
        <dbReference type="Proteomes" id="UP000247409"/>
    </source>
</evidence>
<gene>
    <name evidence="2" type="ORF">BWQ96_03253</name>
</gene>
<keyword evidence="3" id="KW-1185">Reference proteome</keyword>
<evidence type="ECO:0008006" key="4">
    <source>
        <dbReference type="Google" id="ProtNLM"/>
    </source>
</evidence>
<dbReference type="EMBL" id="NBIV01000031">
    <property type="protein sequence ID" value="PXF46915.1"/>
    <property type="molecule type" value="Genomic_DNA"/>
</dbReference>
<organism evidence="2 3">
    <name type="scientific">Gracilariopsis chorda</name>
    <dbReference type="NCBI Taxonomy" id="448386"/>
    <lineage>
        <taxon>Eukaryota</taxon>
        <taxon>Rhodophyta</taxon>
        <taxon>Florideophyceae</taxon>
        <taxon>Rhodymeniophycidae</taxon>
        <taxon>Gracilariales</taxon>
        <taxon>Gracilariaceae</taxon>
        <taxon>Gracilariopsis</taxon>
    </lineage>
</organism>
<dbReference type="OrthoDB" id="10373219at2759"/>
<reference evidence="2 3" key="1">
    <citation type="journal article" date="2018" name="Mol. Biol. Evol.">
        <title>Analysis of the draft genome of the red seaweed Gracilariopsis chorda provides insights into genome size evolution in Rhodophyta.</title>
        <authorList>
            <person name="Lee J."/>
            <person name="Yang E.C."/>
            <person name="Graf L."/>
            <person name="Yang J.H."/>
            <person name="Qiu H."/>
            <person name="Zel Zion U."/>
            <person name="Chan C.X."/>
            <person name="Stephens T.G."/>
            <person name="Weber A.P.M."/>
            <person name="Boo G.H."/>
            <person name="Boo S.M."/>
            <person name="Kim K.M."/>
            <person name="Shin Y."/>
            <person name="Jung M."/>
            <person name="Lee S.J."/>
            <person name="Yim H.S."/>
            <person name="Lee J.H."/>
            <person name="Bhattacharya D."/>
            <person name="Yoon H.S."/>
        </authorList>
    </citation>
    <scope>NUCLEOTIDE SEQUENCE [LARGE SCALE GENOMIC DNA]</scope>
    <source>
        <strain evidence="2 3">SKKU-2015</strain>
        <tissue evidence="2">Whole body</tissue>
    </source>
</reference>
<evidence type="ECO:0000256" key="1">
    <source>
        <dbReference type="SAM" id="SignalP"/>
    </source>
</evidence>
<sequence>MTLVHFGILSVLTSMISLVAQAVVLSQNKTVPVISDGQTVIHASKIRQVPATSNRFDNPWYVHKRVRFPTLEESRYRVLYSPLRGVASDGLGHNSGVMNAEIGIALRLGLTYTHRVSLYGSLTRDNPNAVENFFGWGHGQIPREFIRESFCKSSGNFSRAKCQPCEGLKSNSSFHEMKFHHLVEIPYNLTYGRMWCSRSGSPLHESSNCMKQANDFVERHNQPYTIFQMPLDTCASNPVDSFFDPVTRAYLFNQYWDRHGSRSRYSTEDDEKKSSVRFTKEGIPLLRATVRRRPISYPEHALNIAIHARRGDFFMETRRSMVSTAAFGRTVRDFMTIVQKQGGVFSRMPVIVHLYSEGINVKGSKYGGHDVSGMAKSYKDSDGTDRDAGWVTKVIRGIGLSEPEVQSSVNSTSASRKNAPRLSLFPGGLKVQLHIATNTLQSLHEMIAADMFIGSASGMSMHVVATMSRGVHLVPSFLTTYSGECCHSAFDPQNGGLHDPQSVAKFWKAFTFANEASATRAYYLYKRRRH</sequence>
<feature type="chain" id="PRO_5015913172" description="EGF domain-specific O-linked N-acetylglucosamine transferase" evidence="1">
    <location>
        <begin position="23"/>
        <end position="530"/>
    </location>
</feature>
<protein>
    <recommendedName>
        <fullName evidence="4">EGF domain-specific O-linked N-acetylglucosamine transferase</fullName>
    </recommendedName>
</protein>